<keyword evidence="10 12" id="KW-0739">Sodium transport</keyword>
<organism evidence="14 15">
    <name type="scientific">Clunio marinus</name>
    <dbReference type="NCBI Taxonomy" id="568069"/>
    <lineage>
        <taxon>Eukaryota</taxon>
        <taxon>Metazoa</taxon>
        <taxon>Ecdysozoa</taxon>
        <taxon>Arthropoda</taxon>
        <taxon>Hexapoda</taxon>
        <taxon>Insecta</taxon>
        <taxon>Pterygota</taxon>
        <taxon>Neoptera</taxon>
        <taxon>Endopterygota</taxon>
        <taxon>Diptera</taxon>
        <taxon>Nematocera</taxon>
        <taxon>Chironomoidea</taxon>
        <taxon>Chironomidae</taxon>
        <taxon>Clunio</taxon>
    </lineage>
</organism>
<protein>
    <submittedName>
        <fullName evidence="14">CLUMA_CG012989, isoform A</fullName>
    </submittedName>
</protein>
<dbReference type="Gene3D" id="1.10.287.770">
    <property type="entry name" value="YojJ-like"/>
    <property type="match status" value="1"/>
</dbReference>
<evidence type="ECO:0000256" key="8">
    <source>
        <dbReference type="ARBA" id="ARBA00023065"/>
    </source>
</evidence>
<feature type="transmembrane region" description="Helical" evidence="13">
    <location>
        <begin position="479"/>
        <end position="508"/>
    </location>
</feature>
<accession>A0A1J1IMJ5</accession>
<evidence type="ECO:0000313" key="15">
    <source>
        <dbReference type="Proteomes" id="UP000183832"/>
    </source>
</evidence>
<dbReference type="PANTHER" id="PTHR11690:SF237">
    <property type="entry name" value="PICKPOCKET 16-RELATED"/>
    <property type="match status" value="1"/>
</dbReference>
<keyword evidence="7" id="KW-0915">Sodium</keyword>
<feature type="transmembrane region" description="Helical" evidence="13">
    <location>
        <begin position="67"/>
        <end position="88"/>
    </location>
</feature>
<evidence type="ECO:0000256" key="4">
    <source>
        <dbReference type="ARBA" id="ARBA00022461"/>
    </source>
</evidence>
<dbReference type="PANTHER" id="PTHR11690">
    <property type="entry name" value="AMILORIDE-SENSITIVE SODIUM CHANNEL-RELATED"/>
    <property type="match status" value="1"/>
</dbReference>
<dbReference type="Proteomes" id="UP000183832">
    <property type="component" value="Unassembled WGS sequence"/>
</dbReference>
<dbReference type="OrthoDB" id="6502088at2759"/>
<keyword evidence="6 13" id="KW-1133">Transmembrane helix</keyword>
<keyword evidence="5 12" id="KW-0812">Transmembrane</keyword>
<keyword evidence="15" id="KW-1185">Reference proteome</keyword>
<keyword evidence="3 12" id="KW-0813">Transport</keyword>
<comment type="subcellular location">
    <subcellularLocation>
        <location evidence="1">Membrane</location>
        <topology evidence="1">Multi-pass membrane protein</topology>
    </subcellularLocation>
</comment>
<dbReference type="PRINTS" id="PR01078">
    <property type="entry name" value="AMINACHANNEL"/>
</dbReference>
<evidence type="ECO:0000256" key="7">
    <source>
        <dbReference type="ARBA" id="ARBA00023053"/>
    </source>
</evidence>
<keyword evidence="11 12" id="KW-0407">Ion channel</keyword>
<evidence type="ECO:0000256" key="1">
    <source>
        <dbReference type="ARBA" id="ARBA00004141"/>
    </source>
</evidence>
<dbReference type="EMBL" id="CVRI01000052">
    <property type="protein sequence ID" value="CRK99689.1"/>
    <property type="molecule type" value="Genomic_DNA"/>
</dbReference>
<dbReference type="InterPro" id="IPR001873">
    <property type="entry name" value="ENaC"/>
</dbReference>
<gene>
    <name evidence="14" type="ORF">CLUMA_CG012989</name>
</gene>
<keyword evidence="4 12" id="KW-0894">Sodium channel</keyword>
<dbReference type="GO" id="GO:0015280">
    <property type="term" value="F:ligand-gated sodium channel activity"/>
    <property type="evidence" value="ECO:0007669"/>
    <property type="project" value="TreeGrafter"/>
</dbReference>
<reference evidence="14 15" key="1">
    <citation type="submission" date="2015-04" db="EMBL/GenBank/DDBJ databases">
        <authorList>
            <person name="Syromyatnikov M.Y."/>
            <person name="Popov V.N."/>
        </authorList>
    </citation>
    <scope>NUCLEOTIDE SEQUENCE [LARGE SCALE GENOMIC DNA]</scope>
</reference>
<evidence type="ECO:0000256" key="10">
    <source>
        <dbReference type="ARBA" id="ARBA00023201"/>
    </source>
</evidence>
<evidence type="ECO:0000256" key="5">
    <source>
        <dbReference type="ARBA" id="ARBA00022692"/>
    </source>
</evidence>
<evidence type="ECO:0000256" key="13">
    <source>
        <dbReference type="SAM" id="Phobius"/>
    </source>
</evidence>
<evidence type="ECO:0000256" key="11">
    <source>
        <dbReference type="ARBA" id="ARBA00023303"/>
    </source>
</evidence>
<evidence type="ECO:0000256" key="12">
    <source>
        <dbReference type="RuleBase" id="RU000679"/>
    </source>
</evidence>
<evidence type="ECO:0000256" key="3">
    <source>
        <dbReference type="ARBA" id="ARBA00022448"/>
    </source>
</evidence>
<dbReference type="Pfam" id="PF00858">
    <property type="entry name" value="ASC"/>
    <property type="match status" value="1"/>
</dbReference>
<keyword evidence="9 13" id="KW-0472">Membrane</keyword>
<dbReference type="STRING" id="568069.A0A1J1IMJ5"/>
<evidence type="ECO:0000256" key="6">
    <source>
        <dbReference type="ARBA" id="ARBA00022989"/>
    </source>
</evidence>
<dbReference type="AlphaFoldDB" id="A0A1J1IMJ5"/>
<comment type="similarity">
    <text evidence="2 12">Belongs to the amiloride-sensitive sodium channel (TC 1.A.6) family.</text>
</comment>
<name>A0A1J1IMJ5_9DIPT</name>
<evidence type="ECO:0000256" key="2">
    <source>
        <dbReference type="ARBA" id="ARBA00007193"/>
    </source>
</evidence>
<sequence length="539" mass="62218">MFKDTSTKVLNSVKTKHAIDNFAVRKKTQKDLLKEWISERITHFCNVTSLHGYIHTINDEYRPFERWLWIILSILALIIAVVLLWISWNWTSETPTTTVIESTNYPTYNLPFPAVTICSMNKISKLAALEIASKMRKPYNITDEELAYKLRLLLHFRGSGNASLEEYREVSDIMEMNNENINYLLERLSPKCSDILERCSWKGSLQRCDGLFQAVNSSEGTCCSFNNYAFPKSNYDPKMLSSIPQRARRVTACGYQTGLTILLKSFKTDYFGTEIAADGFRIMIHNAYDYADPNSVVKLVAAKTEAFLSVKPESTYSTEDVYDLPPDIRNCFQYNERGMDTFRQYSYVNCMAECRSAMINDLCGCVPFNFPSNGSYTKCKMTDLQCVRKNKDRYAGSTFQFKNDSSEASRLMRDKCHCLPDCTFFTYPSEISTGTLNRDFSYNSLSFFKDTNLTDESLVHVFFNDLIATHYRKNMYQNWLSVLANFGGILGLFLGFSLVTGFELIYFFTIRTLFDKLAVKIEMRNKKKKQSEDEHKIMK</sequence>
<evidence type="ECO:0000313" key="14">
    <source>
        <dbReference type="EMBL" id="CRK99689.1"/>
    </source>
</evidence>
<proteinExistence type="inferred from homology"/>
<dbReference type="GO" id="GO:0005886">
    <property type="term" value="C:plasma membrane"/>
    <property type="evidence" value="ECO:0007669"/>
    <property type="project" value="TreeGrafter"/>
</dbReference>
<dbReference type="Gene3D" id="2.60.470.10">
    <property type="entry name" value="Acid-sensing ion channels like domains"/>
    <property type="match status" value="1"/>
</dbReference>
<evidence type="ECO:0000256" key="9">
    <source>
        <dbReference type="ARBA" id="ARBA00023136"/>
    </source>
</evidence>
<keyword evidence="8 12" id="KW-0406">Ion transport</keyword>